<dbReference type="EMBL" id="BAABBO010000001">
    <property type="protein sequence ID" value="GAA3951575.1"/>
    <property type="molecule type" value="Genomic_DNA"/>
</dbReference>
<dbReference type="SMART" id="SM00481">
    <property type="entry name" value="POLIIIAc"/>
    <property type="match status" value="1"/>
</dbReference>
<evidence type="ECO:0000256" key="1">
    <source>
        <dbReference type="SAM" id="MobiDB-lite"/>
    </source>
</evidence>
<comment type="caution">
    <text evidence="3">The sequence shown here is derived from an EMBL/GenBank/DDBJ whole genome shotgun (WGS) entry which is preliminary data.</text>
</comment>
<dbReference type="SUPFAM" id="SSF89550">
    <property type="entry name" value="PHP domain-like"/>
    <property type="match status" value="1"/>
</dbReference>
<proteinExistence type="predicted"/>
<dbReference type="PANTHER" id="PTHR42924">
    <property type="entry name" value="EXONUCLEASE"/>
    <property type="match status" value="1"/>
</dbReference>
<evidence type="ECO:0000313" key="3">
    <source>
        <dbReference type="EMBL" id="GAA3951575.1"/>
    </source>
</evidence>
<sequence>MQLKQHAFDGHCHSTASDGTNSPRDLAALAFARGLSTLYMTDHDTLNGYYELLALAQEGEQAGADESEAAIVFSTDEADQGLLVSSAGTDHQMSIEPGAELSCEWSGKTIHILAYGLDIHQPGLNQLLETQMSRRRKRADTIIERVAEATGRQDLVEHLPDTPLLARPHFAQALVAMGEVRNEKEAFSRYLGQGKAGDVVVDWPEMASLLEELAACGIAVSLAHPDAYNLSATRLRLLIEDYEEMSSSCELRALEVATPDVKQGRAAWLADLARKHELFQTAGSDYHGARTPWRRLGLFPEMPGLKEGSGPANCRRAVPSLFEALT</sequence>
<organism evidence="3 4">
    <name type="scientific">Allohahella marinimesophila</name>
    <dbReference type="NCBI Taxonomy" id="1054972"/>
    <lineage>
        <taxon>Bacteria</taxon>
        <taxon>Pseudomonadati</taxon>
        <taxon>Pseudomonadota</taxon>
        <taxon>Gammaproteobacteria</taxon>
        <taxon>Oceanospirillales</taxon>
        <taxon>Hahellaceae</taxon>
        <taxon>Allohahella</taxon>
    </lineage>
</organism>
<dbReference type="RefSeq" id="WP_344803567.1">
    <property type="nucleotide sequence ID" value="NZ_BAABBO010000001.1"/>
</dbReference>
<reference evidence="4" key="1">
    <citation type="journal article" date="2019" name="Int. J. Syst. Evol. Microbiol.">
        <title>The Global Catalogue of Microorganisms (GCM) 10K type strain sequencing project: providing services to taxonomists for standard genome sequencing and annotation.</title>
        <authorList>
            <consortium name="The Broad Institute Genomics Platform"/>
            <consortium name="The Broad Institute Genome Sequencing Center for Infectious Disease"/>
            <person name="Wu L."/>
            <person name="Ma J."/>
        </authorList>
    </citation>
    <scope>NUCLEOTIDE SEQUENCE [LARGE SCALE GENOMIC DNA]</scope>
    <source>
        <strain evidence="4">JCM 17555</strain>
    </source>
</reference>
<evidence type="ECO:0000259" key="2">
    <source>
        <dbReference type="SMART" id="SM00481"/>
    </source>
</evidence>
<dbReference type="PANTHER" id="PTHR42924:SF3">
    <property type="entry name" value="POLYMERASE_HISTIDINOL PHOSPHATASE N-TERMINAL DOMAIN-CONTAINING PROTEIN"/>
    <property type="match status" value="1"/>
</dbReference>
<protein>
    <submittedName>
        <fullName evidence="3">PHP domain-containing protein</fullName>
    </submittedName>
</protein>
<feature type="region of interest" description="Disordered" evidence="1">
    <location>
        <begin position="1"/>
        <end position="20"/>
    </location>
</feature>
<dbReference type="Gene3D" id="1.10.150.650">
    <property type="match status" value="1"/>
</dbReference>
<dbReference type="InterPro" id="IPR003141">
    <property type="entry name" value="Pol/His_phosphatase_N"/>
</dbReference>
<dbReference type="Gene3D" id="3.20.20.140">
    <property type="entry name" value="Metal-dependent hydrolases"/>
    <property type="match status" value="1"/>
</dbReference>
<gene>
    <name evidence="3" type="ORF">GCM10022278_08350</name>
</gene>
<feature type="compositionally biased region" description="Basic and acidic residues" evidence="1">
    <location>
        <begin position="1"/>
        <end position="12"/>
    </location>
</feature>
<dbReference type="InterPro" id="IPR016195">
    <property type="entry name" value="Pol/histidinol_Pase-like"/>
</dbReference>
<keyword evidence="4" id="KW-1185">Reference proteome</keyword>
<feature type="domain" description="Polymerase/histidinol phosphatase N-terminal" evidence="2">
    <location>
        <begin position="8"/>
        <end position="105"/>
    </location>
</feature>
<evidence type="ECO:0000313" key="4">
    <source>
        <dbReference type="Proteomes" id="UP001501337"/>
    </source>
</evidence>
<dbReference type="Proteomes" id="UP001501337">
    <property type="component" value="Unassembled WGS sequence"/>
</dbReference>
<name>A0ABP7NPQ1_9GAMM</name>
<accession>A0ABP7NPQ1</accession>
<dbReference type="InterPro" id="IPR052018">
    <property type="entry name" value="PHP_domain"/>
</dbReference>